<name>A0A7D4CUM1_9EURY</name>
<evidence type="ECO:0000256" key="7">
    <source>
        <dbReference type="SAM" id="Phobius"/>
    </source>
</evidence>
<dbReference type="PANTHER" id="PTHR44936:SF10">
    <property type="entry name" value="SENSOR PROTEIN RSTB"/>
    <property type="match status" value="1"/>
</dbReference>
<dbReference type="InterPro" id="IPR050980">
    <property type="entry name" value="2C_sensor_his_kinase"/>
</dbReference>
<dbReference type="PRINTS" id="PR00344">
    <property type="entry name" value="BCTRLSENSOR"/>
</dbReference>
<dbReference type="InterPro" id="IPR001610">
    <property type="entry name" value="PAC"/>
</dbReference>
<dbReference type="RefSeq" id="WP_173230880.1">
    <property type="nucleotide sequence ID" value="NZ_CP053942.1"/>
</dbReference>
<dbReference type="InterPro" id="IPR000700">
    <property type="entry name" value="PAS-assoc_C"/>
</dbReference>
<keyword evidence="3" id="KW-0808">Transferase</keyword>
<reference evidence="10 11" key="1">
    <citation type="submission" date="2020-05" db="EMBL/GenBank/DDBJ databases">
        <title>Halorubrum RHB-C sp.nov., an extremely halophilic archaeon isolated from solar salt farm.</title>
        <authorList>
            <person name="Ho H."/>
            <person name="Danganan R.E."/>
            <person name="Dedeles G.R."/>
            <person name="Kim S.-G."/>
        </authorList>
    </citation>
    <scope>NUCLEOTIDE SEQUENCE [LARGE SCALE GENOMIC DNA]</scope>
    <source>
        <strain evidence="10 11">RHB-C</strain>
        <plasmid evidence="11">phar01</plasmid>
    </source>
</reference>
<dbReference type="Gene3D" id="3.30.565.10">
    <property type="entry name" value="Histidine kinase-like ATPase, C-terminal domain"/>
    <property type="match status" value="1"/>
</dbReference>
<dbReference type="InterPro" id="IPR003594">
    <property type="entry name" value="HATPase_dom"/>
</dbReference>
<dbReference type="NCBIfam" id="TIGR00229">
    <property type="entry name" value="sensory_box"/>
    <property type="match status" value="1"/>
</dbReference>
<geneLocation type="plasmid" evidence="11">
    <name>phar01</name>
</geneLocation>
<proteinExistence type="predicted"/>
<evidence type="ECO:0000256" key="4">
    <source>
        <dbReference type="ARBA" id="ARBA00022741"/>
    </source>
</evidence>
<feature type="transmembrane region" description="Helical" evidence="7">
    <location>
        <begin position="108"/>
        <end position="127"/>
    </location>
</feature>
<feature type="transmembrane region" description="Helical" evidence="7">
    <location>
        <begin position="72"/>
        <end position="96"/>
    </location>
</feature>
<dbReference type="InterPro" id="IPR036890">
    <property type="entry name" value="HATPase_C_sf"/>
</dbReference>
<gene>
    <name evidence="10" type="ORF">HPS36_15430</name>
</gene>
<dbReference type="SMART" id="SM00086">
    <property type="entry name" value="PAC"/>
    <property type="match status" value="1"/>
</dbReference>
<feature type="domain" description="Histidine kinase" evidence="8">
    <location>
        <begin position="263"/>
        <end position="469"/>
    </location>
</feature>
<dbReference type="GeneID" id="55596422"/>
<dbReference type="CDD" id="cd00130">
    <property type="entry name" value="PAS"/>
    <property type="match status" value="1"/>
</dbReference>
<dbReference type="SMART" id="SM00387">
    <property type="entry name" value="HATPase_c"/>
    <property type="match status" value="1"/>
</dbReference>
<keyword evidence="4" id="KW-0547">Nucleotide-binding</keyword>
<evidence type="ECO:0000259" key="9">
    <source>
        <dbReference type="PROSITE" id="PS50113"/>
    </source>
</evidence>
<keyword evidence="7" id="KW-0472">Membrane</keyword>
<dbReference type="InterPro" id="IPR005467">
    <property type="entry name" value="His_kinase_dom"/>
</dbReference>
<dbReference type="PANTHER" id="PTHR44936">
    <property type="entry name" value="SENSOR PROTEIN CREC"/>
    <property type="match status" value="1"/>
</dbReference>
<sequence>MSRLRGSAAVMTLGGLLLTLSVSHHVREIAVLSTQLGPMIALFLDGSLSLGLIYAGYWLRQRNLTATTEWSVGIWTIFGGLVGATIAGITLTVEVIEGRPLVEPQFRLLVSAGGGALVLFTAGYYAARQQTLNHRYETLFNNTIQITGLLRLDGSIIEINDTALEFGGLERDNVVNEQFDEISWWTHSEEVKKGIQDAIAQARDGGFVRYETEARGADGLRTIEVSAKPVTNENGEVIQLIVAGYDITDKQRQREHLRVLHRLMRHNMRNDLMKVNGWTQMAATAVSREERMSHANRVKNILDSWEKMTGELKEVQKLIESESGKPDHKLPGDFLPDIVESQQSKHPEADISLTLDAPFTGRIPVYVQKAIIEAIDNAVAASTEETPTVGVTVANTDNNWIKITIADDGPGIPPAEAAVLETGQESALMHGSALGIWKIRMAVKQAGGNISVDDLSNGTALQFQLPSRGQQQQSLARV</sequence>
<dbReference type="Gene3D" id="3.30.450.20">
    <property type="entry name" value="PAS domain"/>
    <property type="match status" value="1"/>
</dbReference>
<accession>A0A7D4CUM1</accession>
<feature type="domain" description="PAC" evidence="9">
    <location>
        <begin position="208"/>
        <end position="259"/>
    </location>
</feature>
<evidence type="ECO:0000256" key="6">
    <source>
        <dbReference type="ARBA" id="ARBA00022840"/>
    </source>
</evidence>
<evidence type="ECO:0000256" key="3">
    <source>
        <dbReference type="ARBA" id="ARBA00022679"/>
    </source>
</evidence>
<evidence type="ECO:0000313" key="10">
    <source>
        <dbReference type="EMBL" id="QKG94279.1"/>
    </source>
</evidence>
<evidence type="ECO:0000259" key="8">
    <source>
        <dbReference type="PROSITE" id="PS50109"/>
    </source>
</evidence>
<dbReference type="InterPro" id="IPR004358">
    <property type="entry name" value="Sig_transdc_His_kin-like_C"/>
</dbReference>
<keyword evidence="6" id="KW-0067">ATP-binding</keyword>
<comment type="catalytic activity">
    <reaction evidence="1">
        <text>ATP + protein L-histidine = ADP + protein N-phospho-L-histidine.</text>
        <dbReference type="EC" id="2.7.13.3"/>
    </reaction>
</comment>
<dbReference type="EMBL" id="CP053942">
    <property type="protein sequence ID" value="QKG94279.1"/>
    <property type="molecule type" value="Genomic_DNA"/>
</dbReference>
<dbReference type="KEGG" id="hsai:HPS36_15430"/>
<keyword evidence="5" id="KW-0418">Kinase</keyword>
<dbReference type="Proteomes" id="UP000505020">
    <property type="component" value="Plasmid pHAR01"/>
</dbReference>
<feature type="transmembrane region" description="Helical" evidence="7">
    <location>
        <begin position="39"/>
        <end position="60"/>
    </location>
</feature>
<dbReference type="Pfam" id="PF16926">
    <property type="entry name" value="HisKA_4TM"/>
    <property type="match status" value="1"/>
</dbReference>
<keyword evidence="7" id="KW-1133">Transmembrane helix</keyword>
<dbReference type="InterPro" id="IPR013656">
    <property type="entry name" value="PAS_4"/>
</dbReference>
<evidence type="ECO:0000256" key="2">
    <source>
        <dbReference type="ARBA" id="ARBA00012438"/>
    </source>
</evidence>
<dbReference type="PROSITE" id="PS50113">
    <property type="entry name" value="PAC"/>
    <property type="match status" value="1"/>
</dbReference>
<organism evidence="10 11">
    <name type="scientific">Halorubrum salinarum</name>
    <dbReference type="NCBI Taxonomy" id="2739057"/>
    <lineage>
        <taxon>Archaea</taxon>
        <taxon>Methanobacteriati</taxon>
        <taxon>Methanobacteriota</taxon>
        <taxon>Stenosarchaea group</taxon>
        <taxon>Halobacteria</taxon>
        <taxon>Halobacteriales</taxon>
        <taxon>Haloferacaceae</taxon>
        <taxon>Halorubrum</taxon>
    </lineage>
</organism>
<keyword evidence="11" id="KW-1185">Reference proteome</keyword>
<dbReference type="EC" id="2.7.13.3" evidence="2"/>
<dbReference type="SMART" id="SM00091">
    <property type="entry name" value="PAS"/>
    <property type="match status" value="1"/>
</dbReference>
<dbReference type="InterPro" id="IPR035965">
    <property type="entry name" value="PAS-like_dom_sf"/>
</dbReference>
<protein>
    <recommendedName>
        <fullName evidence="2">histidine kinase</fullName>
        <ecNumber evidence="2">2.7.13.3</ecNumber>
    </recommendedName>
</protein>
<dbReference type="SUPFAM" id="SSF55874">
    <property type="entry name" value="ATPase domain of HSP90 chaperone/DNA topoisomerase II/histidine kinase"/>
    <property type="match status" value="1"/>
</dbReference>
<dbReference type="PROSITE" id="PS50109">
    <property type="entry name" value="HIS_KIN"/>
    <property type="match status" value="1"/>
</dbReference>
<dbReference type="GO" id="GO:0005524">
    <property type="term" value="F:ATP binding"/>
    <property type="evidence" value="ECO:0007669"/>
    <property type="project" value="UniProtKB-KW"/>
</dbReference>
<evidence type="ECO:0000256" key="1">
    <source>
        <dbReference type="ARBA" id="ARBA00000085"/>
    </source>
</evidence>
<keyword evidence="7" id="KW-0812">Transmembrane</keyword>
<dbReference type="Pfam" id="PF02518">
    <property type="entry name" value="HATPase_c"/>
    <property type="match status" value="1"/>
</dbReference>
<dbReference type="InterPro" id="IPR000014">
    <property type="entry name" value="PAS"/>
</dbReference>
<keyword evidence="10" id="KW-0614">Plasmid</keyword>
<evidence type="ECO:0000256" key="5">
    <source>
        <dbReference type="ARBA" id="ARBA00022777"/>
    </source>
</evidence>
<dbReference type="InterPro" id="IPR031623">
    <property type="entry name" value="HisKA_4TM"/>
</dbReference>
<dbReference type="Pfam" id="PF08448">
    <property type="entry name" value="PAS_4"/>
    <property type="match status" value="1"/>
</dbReference>
<dbReference type="GO" id="GO:0004673">
    <property type="term" value="F:protein histidine kinase activity"/>
    <property type="evidence" value="ECO:0007669"/>
    <property type="project" value="UniProtKB-EC"/>
</dbReference>
<dbReference type="AlphaFoldDB" id="A0A7D4CUM1"/>
<dbReference type="SUPFAM" id="SSF55785">
    <property type="entry name" value="PYP-like sensor domain (PAS domain)"/>
    <property type="match status" value="1"/>
</dbReference>
<evidence type="ECO:0000313" key="11">
    <source>
        <dbReference type="Proteomes" id="UP000505020"/>
    </source>
</evidence>